<dbReference type="EMBL" id="KN832571">
    <property type="protein sequence ID" value="KII84472.1"/>
    <property type="molecule type" value="Genomic_DNA"/>
</dbReference>
<dbReference type="AlphaFoldDB" id="A0A0C9SR92"/>
<evidence type="ECO:0000313" key="3">
    <source>
        <dbReference type="Proteomes" id="UP000053263"/>
    </source>
</evidence>
<name>A0A0C9SR92_PLICR</name>
<evidence type="ECO:0000256" key="1">
    <source>
        <dbReference type="SAM" id="MobiDB-lite"/>
    </source>
</evidence>
<protein>
    <submittedName>
        <fullName evidence="2">Unplaced genomic scaffold PLICRscaffold_18, whole genome shotgun sequence</fullName>
    </submittedName>
</protein>
<keyword evidence="3" id="KW-1185">Reference proteome</keyword>
<feature type="region of interest" description="Disordered" evidence="1">
    <location>
        <begin position="83"/>
        <end position="116"/>
    </location>
</feature>
<organism evidence="2 3">
    <name type="scientific">Plicaturopsis crispa FD-325 SS-3</name>
    <dbReference type="NCBI Taxonomy" id="944288"/>
    <lineage>
        <taxon>Eukaryota</taxon>
        <taxon>Fungi</taxon>
        <taxon>Dikarya</taxon>
        <taxon>Basidiomycota</taxon>
        <taxon>Agaricomycotina</taxon>
        <taxon>Agaricomycetes</taxon>
        <taxon>Agaricomycetidae</taxon>
        <taxon>Amylocorticiales</taxon>
        <taxon>Amylocorticiaceae</taxon>
        <taxon>Plicatura</taxon>
        <taxon>Plicaturopsis crispa</taxon>
    </lineage>
</organism>
<reference evidence="2 3" key="1">
    <citation type="submission" date="2014-06" db="EMBL/GenBank/DDBJ databases">
        <title>Evolutionary Origins and Diversification of the Mycorrhizal Mutualists.</title>
        <authorList>
            <consortium name="DOE Joint Genome Institute"/>
            <consortium name="Mycorrhizal Genomics Consortium"/>
            <person name="Kohler A."/>
            <person name="Kuo A."/>
            <person name="Nagy L.G."/>
            <person name="Floudas D."/>
            <person name="Copeland A."/>
            <person name="Barry K.W."/>
            <person name="Cichocki N."/>
            <person name="Veneault-Fourrey C."/>
            <person name="LaButti K."/>
            <person name="Lindquist E.A."/>
            <person name="Lipzen A."/>
            <person name="Lundell T."/>
            <person name="Morin E."/>
            <person name="Murat C."/>
            <person name="Riley R."/>
            <person name="Ohm R."/>
            <person name="Sun H."/>
            <person name="Tunlid A."/>
            <person name="Henrissat B."/>
            <person name="Grigoriev I.V."/>
            <person name="Hibbett D.S."/>
            <person name="Martin F."/>
        </authorList>
    </citation>
    <scope>NUCLEOTIDE SEQUENCE [LARGE SCALE GENOMIC DNA]</scope>
    <source>
        <strain evidence="2 3">FD-325 SS-3</strain>
    </source>
</reference>
<evidence type="ECO:0000313" key="2">
    <source>
        <dbReference type="EMBL" id="KII84472.1"/>
    </source>
</evidence>
<dbReference type="HOGENOM" id="CLU_1835965_0_0_1"/>
<sequence>MYSYTVEEAVALPDVLTNELYEYTDEYGPHMRTLYIQCCESKPVANKSTEYLTSSLDLWSSCKPTPPLFWNNIRPTPARVQLRLLGGDPHPHSHPRRDPQLSPPPHPALSPAQPPPPSKYSHINMFLAKHLFLSGSFGGH</sequence>
<dbReference type="Proteomes" id="UP000053263">
    <property type="component" value="Unassembled WGS sequence"/>
</dbReference>
<feature type="compositionally biased region" description="Pro residues" evidence="1">
    <location>
        <begin position="101"/>
        <end position="116"/>
    </location>
</feature>
<accession>A0A0C9SR92</accession>
<proteinExistence type="predicted"/>
<gene>
    <name evidence="2" type="ORF">PLICRDRAFT_32474</name>
</gene>